<dbReference type="PANTHER" id="PTHR43163">
    <property type="entry name" value="DIPEPTIDE TRANSPORT SYSTEM PERMEASE PROTEIN DPPB-RELATED"/>
    <property type="match status" value="1"/>
</dbReference>
<dbReference type="GO" id="GO:0055085">
    <property type="term" value="P:transmembrane transport"/>
    <property type="evidence" value="ECO:0007669"/>
    <property type="project" value="InterPro"/>
</dbReference>
<keyword evidence="6 8" id="KW-0472">Membrane</keyword>
<dbReference type="Pfam" id="PF00528">
    <property type="entry name" value="BPD_transp_1"/>
    <property type="match status" value="1"/>
</dbReference>
<keyword evidence="2 8" id="KW-0813">Transport</keyword>
<dbReference type="Proteomes" id="UP000050349">
    <property type="component" value="Unassembled WGS sequence"/>
</dbReference>
<dbReference type="EMBL" id="LJXB01000058">
    <property type="protein sequence ID" value="KPU61250.1"/>
    <property type="molecule type" value="Genomic_DNA"/>
</dbReference>
<keyword evidence="5 8" id="KW-1133">Transmembrane helix</keyword>
<dbReference type="PANTHER" id="PTHR43163:SF6">
    <property type="entry name" value="DIPEPTIDE TRANSPORT SYSTEM PERMEASE PROTEIN DPPB-RELATED"/>
    <property type="match status" value="1"/>
</dbReference>
<name>A0A0P8X580_PSEFL</name>
<feature type="transmembrane region" description="Helical" evidence="8">
    <location>
        <begin position="133"/>
        <end position="157"/>
    </location>
</feature>
<dbReference type="PROSITE" id="PS50928">
    <property type="entry name" value="ABC_TM1"/>
    <property type="match status" value="1"/>
</dbReference>
<dbReference type="AlphaFoldDB" id="A0A0P8X580"/>
<accession>A0A0P8X580</accession>
<feature type="transmembrane region" description="Helical" evidence="8">
    <location>
        <begin position="12"/>
        <end position="32"/>
    </location>
</feature>
<evidence type="ECO:0000256" key="7">
    <source>
        <dbReference type="ARBA" id="ARBA00024202"/>
    </source>
</evidence>
<dbReference type="InterPro" id="IPR045621">
    <property type="entry name" value="BPD_transp_1_N"/>
</dbReference>
<dbReference type="SUPFAM" id="SSF161098">
    <property type="entry name" value="MetI-like"/>
    <property type="match status" value="1"/>
</dbReference>
<comment type="caution">
    <text evidence="10">The sequence shown here is derived from an EMBL/GenBank/DDBJ whole genome shotgun (WGS) entry which is preliminary data.</text>
</comment>
<dbReference type="PATRIC" id="fig|294.162.peg.994"/>
<feature type="transmembrane region" description="Helical" evidence="8">
    <location>
        <begin position="96"/>
        <end position="121"/>
    </location>
</feature>
<organism evidence="10 11">
    <name type="scientific">Pseudomonas fluorescens</name>
    <dbReference type="NCBI Taxonomy" id="294"/>
    <lineage>
        <taxon>Bacteria</taxon>
        <taxon>Pseudomonadati</taxon>
        <taxon>Pseudomonadota</taxon>
        <taxon>Gammaproteobacteria</taxon>
        <taxon>Pseudomonadales</taxon>
        <taxon>Pseudomonadaceae</taxon>
        <taxon>Pseudomonas</taxon>
    </lineage>
</organism>
<evidence type="ECO:0000313" key="11">
    <source>
        <dbReference type="Proteomes" id="UP000050349"/>
    </source>
</evidence>
<comment type="subcellular location">
    <subcellularLocation>
        <location evidence="1 8">Cell membrane</location>
        <topology evidence="1 8">Multi-pass membrane protein</topology>
    </subcellularLocation>
</comment>
<protein>
    <submittedName>
        <fullName evidence="10">Binding--dependent transport system inner membrane component family protein</fullName>
    </submittedName>
</protein>
<dbReference type="InterPro" id="IPR000515">
    <property type="entry name" value="MetI-like"/>
</dbReference>
<sequence length="312" mass="33947">MSLPLLIVRRTPQLCAVLVGISIVTFLLLHLAPGDPARLLAGGRASAETIAAIRSQYGLDQPLWSQYLTYFVNLLGGDIGQSLRFQRPVSELISQFMWPTLFFTGYVVMLAVPSTVVLAIASARRPGGATDQVIRIVGVIGLTIPVFWLGIMMSRFFGVALGWFPVSGYGEGFTEHLHHLFLPALSTTIWLVPVLTQSLRAALIEKMTADFVTAARAQGASEREVFWRTTLPNSVLPTLNLLGVMVSFLIGGAIIVETVYEIPGLGSLMVGALLGRDYYVVQGLTLVFAFSTVLITLIVDLLSALIDPRIRF</sequence>
<feature type="transmembrane region" description="Helical" evidence="8">
    <location>
        <begin position="177"/>
        <end position="196"/>
    </location>
</feature>
<feature type="domain" description="ABC transmembrane type-1" evidence="9">
    <location>
        <begin position="97"/>
        <end position="303"/>
    </location>
</feature>
<evidence type="ECO:0000256" key="3">
    <source>
        <dbReference type="ARBA" id="ARBA00022475"/>
    </source>
</evidence>
<feature type="transmembrane region" description="Helical" evidence="8">
    <location>
        <begin position="280"/>
        <end position="306"/>
    </location>
</feature>
<evidence type="ECO:0000256" key="2">
    <source>
        <dbReference type="ARBA" id="ARBA00022448"/>
    </source>
</evidence>
<dbReference type="Gene3D" id="1.10.3720.10">
    <property type="entry name" value="MetI-like"/>
    <property type="match status" value="1"/>
</dbReference>
<keyword evidence="3" id="KW-1003">Cell membrane</keyword>
<dbReference type="Pfam" id="PF19300">
    <property type="entry name" value="BPD_transp_1_N"/>
    <property type="match status" value="1"/>
</dbReference>
<dbReference type="CDD" id="cd06261">
    <property type="entry name" value="TM_PBP2"/>
    <property type="match status" value="1"/>
</dbReference>
<evidence type="ECO:0000313" key="10">
    <source>
        <dbReference type="EMBL" id="KPU61250.1"/>
    </source>
</evidence>
<evidence type="ECO:0000256" key="5">
    <source>
        <dbReference type="ARBA" id="ARBA00022989"/>
    </source>
</evidence>
<dbReference type="InterPro" id="IPR035906">
    <property type="entry name" value="MetI-like_sf"/>
</dbReference>
<gene>
    <name evidence="10" type="ORF">AN403_5554</name>
</gene>
<comment type="similarity">
    <text evidence="7">Belongs to the binding-protein-dependent transport system permease family. OppBC subfamily.</text>
</comment>
<keyword evidence="4 8" id="KW-0812">Transmembrane</keyword>
<dbReference type="GO" id="GO:0005886">
    <property type="term" value="C:plasma membrane"/>
    <property type="evidence" value="ECO:0007669"/>
    <property type="project" value="UniProtKB-SubCell"/>
</dbReference>
<evidence type="ECO:0000256" key="1">
    <source>
        <dbReference type="ARBA" id="ARBA00004651"/>
    </source>
</evidence>
<reference evidence="10 11" key="1">
    <citation type="submission" date="2015-09" db="EMBL/GenBank/DDBJ databases">
        <authorList>
            <person name="Jackson K.R."/>
            <person name="Lunt B.L."/>
            <person name="Fisher J.N.B."/>
            <person name="Gardner A.V."/>
            <person name="Bailey M.E."/>
            <person name="Deus L.M."/>
            <person name="Earl A.S."/>
            <person name="Gibby P.D."/>
            <person name="Hartmann K.A."/>
            <person name="Liu J.E."/>
            <person name="Manci A.M."/>
            <person name="Nielsen D.A."/>
            <person name="Solomon M.B."/>
            <person name="Breakwell D.P."/>
            <person name="Burnett S.H."/>
            <person name="Grose J.H."/>
        </authorList>
    </citation>
    <scope>NUCLEOTIDE SEQUENCE [LARGE SCALE GENOMIC DNA]</scope>
    <source>
        <strain evidence="10 11">S613</strain>
    </source>
</reference>
<evidence type="ECO:0000259" key="9">
    <source>
        <dbReference type="PROSITE" id="PS50928"/>
    </source>
</evidence>
<evidence type="ECO:0000256" key="8">
    <source>
        <dbReference type="RuleBase" id="RU363032"/>
    </source>
</evidence>
<evidence type="ECO:0000256" key="6">
    <source>
        <dbReference type="ARBA" id="ARBA00023136"/>
    </source>
</evidence>
<feature type="transmembrane region" description="Helical" evidence="8">
    <location>
        <begin position="238"/>
        <end position="260"/>
    </location>
</feature>
<proteinExistence type="inferred from homology"/>
<evidence type="ECO:0000256" key="4">
    <source>
        <dbReference type="ARBA" id="ARBA00022692"/>
    </source>
</evidence>